<feature type="transmembrane region" description="Helical" evidence="1">
    <location>
        <begin position="221"/>
        <end position="240"/>
    </location>
</feature>
<name>A0A5M6HWP9_9HYPH</name>
<keyword evidence="1" id="KW-0812">Transmembrane</keyword>
<feature type="transmembrane region" description="Helical" evidence="1">
    <location>
        <begin position="21"/>
        <end position="37"/>
    </location>
</feature>
<gene>
    <name evidence="3" type="ORF">F1193_10555</name>
</gene>
<keyword evidence="1" id="KW-0472">Membrane</keyword>
<organism evidence="3 4">
    <name type="scientific">Blastochloris sulfoviridis</name>
    <dbReference type="NCBI Taxonomy" id="50712"/>
    <lineage>
        <taxon>Bacteria</taxon>
        <taxon>Pseudomonadati</taxon>
        <taxon>Pseudomonadota</taxon>
        <taxon>Alphaproteobacteria</taxon>
        <taxon>Hyphomicrobiales</taxon>
        <taxon>Blastochloridaceae</taxon>
        <taxon>Blastochloris</taxon>
    </lineage>
</organism>
<evidence type="ECO:0000256" key="1">
    <source>
        <dbReference type="SAM" id="Phobius"/>
    </source>
</evidence>
<evidence type="ECO:0000313" key="4">
    <source>
        <dbReference type="Proteomes" id="UP000323886"/>
    </source>
</evidence>
<evidence type="ECO:0000313" key="3">
    <source>
        <dbReference type="EMBL" id="KAA5600340.1"/>
    </source>
</evidence>
<dbReference type="PROSITE" id="PS50168">
    <property type="entry name" value="DED"/>
    <property type="match status" value="1"/>
</dbReference>
<feature type="transmembrane region" description="Helical" evidence="1">
    <location>
        <begin position="148"/>
        <end position="166"/>
    </location>
</feature>
<protein>
    <submittedName>
        <fullName evidence="3">Exosortase/archaeosortase family protein</fullName>
    </submittedName>
</protein>
<feature type="transmembrane region" description="Helical" evidence="1">
    <location>
        <begin position="260"/>
        <end position="276"/>
    </location>
</feature>
<dbReference type="AlphaFoldDB" id="A0A5M6HWP9"/>
<feature type="transmembrane region" description="Helical" evidence="1">
    <location>
        <begin position="57"/>
        <end position="77"/>
    </location>
</feature>
<dbReference type="OrthoDB" id="7988186at2"/>
<reference evidence="3 4" key="1">
    <citation type="submission" date="2019-09" db="EMBL/GenBank/DDBJ databases">
        <title>Draft Whole-Genome sequence of Blastochloris sulfoviridis DSM 729.</title>
        <authorList>
            <person name="Meyer T.E."/>
            <person name="Kyndt J.A."/>
        </authorList>
    </citation>
    <scope>NUCLEOTIDE SEQUENCE [LARGE SCALE GENOMIC DNA]</scope>
    <source>
        <strain evidence="3 4">DSM 729</strain>
    </source>
</reference>
<dbReference type="EMBL" id="VWPL01000017">
    <property type="protein sequence ID" value="KAA5600340.1"/>
    <property type="molecule type" value="Genomic_DNA"/>
</dbReference>
<keyword evidence="4" id="KW-1185">Reference proteome</keyword>
<dbReference type="RefSeq" id="WP_150097653.1">
    <property type="nucleotide sequence ID" value="NZ_VWPL01000017.1"/>
</dbReference>
<accession>A0A5M6HWP9</accession>
<evidence type="ECO:0000259" key="2">
    <source>
        <dbReference type="PROSITE" id="PS50168"/>
    </source>
</evidence>
<proteinExistence type="predicted"/>
<feature type="transmembrane region" description="Helical" evidence="1">
    <location>
        <begin position="89"/>
        <end position="117"/>
    </location>
</feature>
<comment type="caution">
    <text evidence="3">The sequence shown here is derived from an EMBL/GenBank/DDBJ whole genome shotgun (WGS) entry which is preliminary data.</text>
</comment>
<feature type="domain" description="DED" evidence="2">
    <location>
        <begin position="13"/>
        <end position="87"/>
    </location>
</feature>
<keyword evidence="1" id="KW-1133">Transmembrane helix</keyword>
<sequence length="284" mass="30725">MTEWNGRPSNSTLRNSLFRDRHVLLIFLCCVVVAVAWPRGQRVSDSIDVSNFLVDAAAVGAGELVALTALFVVIQRFRDDVLLSARDNWLLAAASFPIALAPLHAASAAMAAVGLAFAFRKDARLAAVGQLLLALASYETFGPLIFRLVLPLVLAFEASLAGHLLSLFGDFTRDGDMIVAPNGHAIFIEVPCSSFHNLTFSMLLCMSLLKIEKLTISRSDVPLFLAMAGITIVFNLTRIGLMAQSVAYYEFWHDGLGVKIYSVGLLACLVATYGLFRPSTAAQT</sequence>
<dbReference type="InterPro" id="IPR001875">
    <property type="entry name" value="DED_dom"/>
</dbReference>
<dbReference type="Proteomes" id="UP000323886">
    <property type="component" value="Unassembled WGS sequence"/>
</dbReference>